<evidence type="ECO:0000256" key="1">
    <source>
        <dbReference type="ARBA" id="ARBA00010617"/>
    </source>
</evidence>
<keyword evidence="6" id="KW-0503">Monooxygenase</keyword>
<evidence type="ECO:0000313" key="7">
    <source>
        <dbReference type="EMBL" id="TKR25382.1"/>
    </source>
</evidence>
<dbReference type="RefSeq" id="WP_137277021.1">
    <property type="nucleotide sequence ID" value="NZ_QKNX01000004.1"/>
</dbReference>
<evidence type="ECO:0000256" key="3">
    <source>
        <dbReference type="ARBA" id="ARBA00022723"/>
    </source>
</evidence>
<comment type="similarity">
    <text evidence="1">Belongs to the cytochrome P450 family.</text>
</comment>
<evidence type="ECO:0000313" key="8">
    <source>
        <dbReference type="Proteomes" id="UP000308037"/>
    </source>
</evidence>
<dbReference type="PANTHER" id="PTHR24291">
    <property type="entry name" value="CYTOCHROME P450 FAMILY 4"/>
    <property type="match status" value="1"/>
</dbReference>
<dbReference type="EMBL" id="QKNX01000004">
    <property type="protein sequence ID" value="TKR25382.1"/>
    <property type="molecule type" value="Genomic_DNA"/>
</dbReference>
<dbReference type="PRINTS" id="PR00385">
    <property type="entry name" value="P450"/>
</dbReference>
<keyword evidence="8" id="KW-1185">Reference proteome</keyword>
<evidence type="ECO:0000256" key="6">
    <source>
        <dbReference type="ARBA" id="ARBA00023033"/>
    </source>
</evidence>
<dbReference type="InterPro" id="IPR050196">
    <property type="entry name" value="Cytochrome_P450_Monoox"/>
</dbReference>
<dbReference type="GO" id="GO:0016705">
    <property type="term" value="F:oxidoreductase activity, acting on paired donors, with incorporation or reduction of molecular oxygen"/>
    <property type="evidence" value="ECO:0007669"/>
    <property type="project" value="InterPro"/>
</dbReference>
<dbReference type="InterPro" id="IPR002401">
    <property type="entry name" value="Cyt_P450_E_grp-I"/>
</dbReference>
<gene>
    <name evidence="7" type="ORF">DM868_11520</name>
</gene>
<dbReference type="InterPro" id="IPR036396">
    <property type="entry name" value="Cyt_P450_sf"/>
</dbReference>
<dbReference type="InterPro" id="IPR001128">
    <property type="entry name" value="Cyt_P450"/>
</dbReference>
<evidence type="ECO:0000256" key="2">
    <source>
        <dbReference type="ARBA" id="ARBA00022617"/>
    </source>
</evidence>
<dbReference type="AlphaFoldDB" id="A0A4U5J8I8"/>
<proteinExistence type="inferred from homology"/>
<reference evidence="7 8" key="1">
    <citation type="submission" date="2019-04" db="EMBL/GenBank/DDBJ databases">
        <title>Natronomonas sp. F20-122 a newhaloarchaeon isolated from a saline saltern of Isla Bacuta, Huelva, Spain.</title>
        <authorList>
            <person name="Duran-Viseras A."/>
            <person name="Sanchez-Porro C."/>
            <person name="Ventosa A."/>
        </authorList>
    </citation>
    <scope>NUCLEOTIDE SEQUENCE [LARGE SCALE GENOMIC DNA]</scope>
    <source>
        <strain evidence="7 8">F20-122</strain>
    </source>
</reference>
<name>A0A4U5J8I8_9EURY</name>
<dbReference type="OrthoDB" id="9881at2157"/>
<dbReference type="SUPFAM" id="SSF48264">
    <property type="entry name" value="Cytochrome P450"/>
    <property type="match status" value="1"/>
</dbReference>
<dbReference type="GO" id="GO:0005506">
    <property type="term" value="F:iron ion binding"/>
    <property type="evidence" value="ECO:0007669"/>
    <property type="project" value="InterPro"/>
</dbReference>
<sequence length="446" mass="49073">MARRLPSPPKAGLLNGLRFGTDTIRFLEAIQARFDDGTSISIPGRPPLVILTGPDLVAEALDRPDDFTRIPARGAVAMIAENGLVQSEGDLWSQQRSIVAPSFGGRQVTAYANTTGERIESRATQWAEIGRQRTDLHREMTSLTVRVASEILLGEDIGKASADQFHEWMRIAGEEFEFGLETVLPEWVPTPTSPAFREAATGIRELSEGLIERRRTSLAAGERTDASDMLTALLRAEGDPDVDFPTNQIRDEVATFLIAGHETTALSLSYTLCLLSWYPEARRRVREEATAALGDGPPTRDDLSELEYTKRTYQEALRLYPPAWAVFRRVNGPVKLGGYTIEDGAAVIVPLWSIHRDARYFDEPDAFDPDRWARRDPNAVAAYRPFASGPHACIGRGLALSGATLVLARLVRDFDVDVPDDALDDLRLTPTLRPAAGISATIDPLD</sequence>
<dbReference type="GO" id="GO:0004497">
    <property type="term" value="F:monooxygenase activity"/>
    <property type="evidence" value="ECO:0007669"/>
    <property type="project" value="UniProtKB-KW"/>
</dbReference>
<keyword evidence="4" id="KW-0560">Oxidoreductase</keyword>
<dbReference type="Pfam" id="PF00067">
    <property type="entry name" value="p450"/>
    <property type="match status" value="1"/>
</dbReference>
<keyword evidence="2" id="KW-0349">Heme</keyword>
<comment type="caution">
    <text evidence="7">The sequence shown here is derived from an EMBL/GenBank/DDBJ whole genome shotgun (WGS) entry which is preliminary data.</text>
</comment>
<evidence type="ECO:0000256" key="4">
    <source>
        <dbReference type="ARBA" id="ARBA00023002"/>
    </source>
</evidence>
<evidence type="ECO:0000256" key="5">
    <source>
        <dbReference type="ARBA" id="ARBA00023004"/>
    </source>
</evidence>
<protein>
    <submittedName>
        <fullName evidence="7">Cytochrome P450</fullName>
    </submittedName>
</protein>
<dbReference type="PRINTS" id="PR00463">
    <property type="entry name" value="EP450I"/>
</dbReference>
<keyword evidence="5" id="KW-0408">Iron</keyword>
<accession>A0A4U5J8I8</accession>
<organism evidence="7 8">
    <name type="scientific">Natronomonas salsuginis</name>
    <dbReference type="NCBI Taxonomy" id="2217661"/>
    <lineage>
        <taxon>Archaea</taxon>
        <taxon>Methanobacteriati</taxon>
        <taxon>Methanobacteriota</taxon>
        <taxon>Stenosarchaea group</taxon>
        <taxon>Halobacteria</taxon>
        <taxon>Halobacteriales</taxon>
        <taxon>Natronomonadaceae</taxon>
        <taxon>Natronomonas</taxon>
    </lineage>
</organism>
<keyword evidence="3" id="KW-0479">Metal-binding</keyword>
<dbReference type="PANTHER" id="PTHR24291:SF50">
    <property type="entry name" value="BIFUNCTIONAL ALBAFLAVENONE MONOOXYGENASE_TERPENE SYNTHASE"/>
    <property type="match status" value="1"/>
</dbReference>
<dbReference type="Gene3D" id="1.10.630.10">
    <property type="entry name" value="Cytochrome P450"/>
    <property type="match status" value="1"/>
</dbReference>
<dbReference type="GO" id="GO:0020037">
    <property type="term" value="F:heme binding"/>
    <property type="evidence" value="ECO:0007669"/>
    <property type="project" value="InterPro"/>
</dbReference>
<dbReference type="Proteomes" id="UP000308037">
    <property type="component" value="Unassembled WGS sequence"/>
</dbReference>